<evidence type="ECO:0000259" key="2">
    <source>
        <dbReference type="Pfam" id="PF13340"/>
    </source>
</evidence>
<dbReference type="InterPro" id="IPR025161">
    <property type="entry name" value="IS402-like_dom"/>
</dbReference>
<sequence>MTEFQTELDNAWQMSDELWQQIHPLLLEDSPPKRTGRKRADWRRMINGIVYRVQTGCKWNKLPKQFGDDSTVHRWYQRWCKSGMIHKVWSKITTHCAELNDLTPEWAAIVSAPPAIAGVVGQTTTPAAIPTVTPAAAQVTPEIAASAPYAPTVAIAPETVSDSEPSTPIPAQTPAAESTPQPRPQIAEETRHDYQPPGYTPAASTPAQPQHQPYSPEESDRRAA</sequence>
<feature type="compositionally biased region" description="Polar residues" evidence="1">
    <location>
        <begin position="160"/>
        <end position="180"/>
    </location>
</feature>
<dbReference type="KEGG" id="sdyn:Mal52_23200"/>
<dbReference type="PANTHER" id="PTHR46637">
    <property type="entry name" value="TIS1421-TRANSPOSASE PROTEIN A"/>
    <property type="match status" value="1"/>
</dbReference>
<dbReference type="EMBL" id="CP036276">
    <property type="protein sequence ID" value="QDU43843.1"/>
    <property type="molecule type" value="Genomic_DNA"/>
</dbReference>
<protein>
    <recommendedName>
        <fullName evidence="2">Insertion element IS402-like domain-containing protein</fullName>
    </recommendedName>
</protein>
<evidence type="ECO:0000313" key="4">
    <source>
        <dbReference type="Proteomes" id="UP000319383"/>
    </source>
</evidence>
<gene>
    <name evidence="3" type="ORF">Mal52_23200</name>
</gene>
<proteinExistence type="predicted"/>
<accession>A0A517ZMZ1</accession>
<dbReference type="Proteomes" id="UP000319383">
    <property type="component" value="Chromosome"/>
</dbReference>
<keyword evidence="4" id="KW-1185">Reference proteome</keyword>
<dbReference type="Pfam" id="PF13340">
    <property type="entry name" value="DUF4096"/>
    <property type="match status" value="1"/>
</dbReference>
<reference evidence="3 4" key="1">
    <citation type="submission" date="2019-02" db="EMBL/GenBank/DDBJ databases">
        <title>Deep-cultivation of Planctomycetes and their phenomic and genomic characterization uncovers novel biology.</title>
        <authorList>
            <person name="Wiegand S."/>
            <person name="Jogler M."/>
            <person name="Boedeker C."/>
            <person name="Pinto D."/>
            <person name="Vollmers J."/>
            <person name="Rivas-Marin E."/>
            <person name="Kohn T."/>
            <person name="Peeters S.H."/>
            <person name="Heuer A."/>
            <person name="Rast P."/>
            <person name="Oberbeckmann S."/>
            <person name="Bunk B."/>
            <person name="Jeske O."/>
            <person name="Meyerdierks A."/>
            <person name="Storesund J.E."/>
            <person name="Kallscheuer N."/>
            <person name="Luecker S."/>
            <person name="Lage O.M."/>
            <person name="Pohl T."/>
            <person name="Merkel B.J."/>
            <person name="Hornburger P."/>
            <person name="Mueller R.-W."/>
            <person name="Bruemmer F."/>
            <person name="Labrenz M."/>
            <person name="Spormann A.M."/>
            <person name="Op den Camp H."/>
            <person name="Overmann J."/>
            <person name="Amann R."/>
            <person name="Jetten M.S.M."/>
            <person name="Mascher T."/>
            <person name="Medema M.H."/>
            <person name="Devos D.P."/>
            <person name="Kaster A.-K."/>
            <person name="Ovreas L."/>
            <person name="Rohde M."/>
            <person name="Galperin M.Y."/>
            <person name="Jogler C."/>
        </authorList>
    </citation>
    <scope>NUCLEOTIDE SEQUENCE [LARGE SCALE GENOMIC DNA]</scope>
    <source>
        <strain evidence="3 4">Mal52</strain>
    </source>
</reference>
<evidence type="ECO:0000313" key="3">
    <source>
        <dbReference type="EMBL" id="QDU43843.1"/>
    </source>
</evidence>
<dbReference type="PANTHER" id="PTHR46637:SF1">
    <property type="entry name" value="BLL5188 PROTEIN"/>
    <property type="match status" value="1"/>
</dbReference>
<name>A0A517ZMZ1_9PLAN</name>
<feature type="compositionally biased region" description="Polar residues" evidence="1">
    <location>
        <begin position="202"/>
        <end position="213"/>
    </location>
</feature>
<feature type="region of interest" description="Disordered" evidence="1">
    <location>
        <begin position="159"/>
        <end position="224"/>
    </location>
</feature>
<dbReference type="RefSeq" id="WP_197534825.1">
    <property type="nucleotide sequence ID" value="NZ_CP036276.1"/>
</dbReference>
<organism evidence="3 4">
    <name type="scientific">Symmachiella dynata</name>
    <dbReference type="NCBI Taxonomy" id="2527995"/>
    <lineage>
        <taxon>Bacteria</taxon>
        <taxon>Pseudomonadati</taxon>
        <taxon>Planctomycetota</taxon>
        <taxon>Planctomycetia</taxon>
        <taxon>Planctomycetales</taxon>
        <taxon>Planctomycetaceae</taxon>
        <taxon>Symmachiella</taxon>
    </lineage>
</organism>
<dbReference type="InterPro" id="IPR052909">
    <property type="entry name" value="Transposase_6_like"/>
</dbReference>
<dbReference type="AlphaFoldDB" id="A0A517ZMZ1"/>
<evidence type="ECO:0000256" key="1">
    <source>
        <dbReference type="SAM" id="MobiDB-lite"/>
    </source>
</evidence>
<feature type="domain" description="Insertion element IS402-like" evidence="2">
    <location>
        <begin position="14"/>
        <end position="89"/>
    </location>
</feature>